<evidence type="ECO:0000256" key="1">
    <source>
        <dbReference type="SAM" id="MobiDB-lite"/>
    </source>
</evidence>
<dbReference type="AlphaFoldDB" id="A0A1G5KAJ2"/>
<feature type="compositionally biased region" description="Polar residues" evidence="1">
    <location>
        <begin position="1"/>
        <end position="23"/>
    </location>
</feature>
<evidence type="ECO:0000313" key="3">
    <source>
        <dbReference type="Proteomes" id="UP000199354"/>
    </source>
</evidence>
<evidence type="ECO:0000313" key="2">
    <source>
        <dbReference type="EMBL" id="SCY97454.1"/>
    </source>
</evidence>
<sequence>MSPRSSHTHTTAPQGNRTDQSCGKSVPAPPRQNYFLKFPPLLKIFKTTTTQPTQTAKTHADSGLTMKEDRRPAANSR</sequence>
<feature type="compositionally biased region" description="Low complexity" evidence="1">
    <location>
        <begin position="46"/>
        <end position="57"/>
    </location>
</feature>
<dbReference type="STRING" id="490189.SAMN02927903_03198"/>
<dbReference type="Proteomes" id="UP000199354">
    <property type="component" value="Unassembled WGS sequence"/>
</dbReference>
<accession>A0A1G5KAJ2</accession>
<name>A0A1G5KAJ2_9FLAO</name>
<gene>
    <name evidence="2" type="ORF">SAMN02927903_03198</name>
</gene>
<reference evidence="2 3" key="1">
    <citation type="submission" date="2016-10" db="EMBL/GenBank/DDBJ databases">
        <authorList>
            <person name="de Groot N.N."/>
        </authorList>
    </citation>
    <scope>NUCLEOTIDE SEQUENCE [LARGE SCALE GENOMIC DNA]</scope>
    <source>
        <strain evidence="2 3">CGMCC 1.7031</strain>
    </source>
</reference>
<protein>
    <submittedName>
        <fullName evidence="2">Uncharacterized protein</fullName>
    </submittedName>
</protein>
<feature type="region of interest" description="Disordered" evidence="1">
    <location>
        <begin position="46"/>
        <end position="77"/>
    </location>
</feature>
<keyword evidence="3" id="KW-1185">Reference proteome</keyword>
<organism evidence="2 3">
    <name type="scientific">Flavobacterium caeni</name>
    <dbReference type="NCBI Taxonomy" id="490189"/>
    <lineage>
        <taxon>Bacteria</taxon>
        <taxon>Pseudomonadati</taxon>
        <taxon>Bacteroidota</taxon>
        <taxon>Flavobacteriia</taxon>
        <taxon>Flavobacteriales</taxon>
        <taxon>Flavobacteriaceae</taxon>
        <taxon>Flavobacterium</taxon>
    </lineage>
</organism>
<feature type="compositionally biased region" description="Basic and acidic residues" evidence="1">
    <location>
        <begin position="66"/>
        <end position="77"/>
    </location>
</feature>
<feature type="region of interest" description="Disordered" evidence="1">
    <location>
        <begin position="1"/>
        <end position="34"/>
    </location>
</feature>
<proteinExistence type="predicted"/>
<dbReference type="EMBL" id="FMVF01000025">
    <property type="protein sequence ID" value="SCY97454.1"/>
    <property type="molecule type" value="Genomic_DNA"/>
</dbReference>